<proteinExistence type="predicted"/>
<dbReference type="STRING" id="888741.HMPREF9098_1908"/>
<sequence>MFVLVGAARVGGCRLLLGFGDMLRNDGIFVFFCYPTITYKT</sequence>
<accession>F0F1C3</accession>
<reference evidence="1 2" key="1">
    <citation type="submission" date="2011-01" db="EMBL/GenBank/DDBJ databases">
        <authorList>
            <person name="Muzny D."/>
            <person name="Qin X."/>
            <person name="Deng J."/>
            <person name="Jiang H."/>
            <person name="Liu Y."/>
            <person name="Qu J."/>
            <person name="Song X.-Z."/>
            <person name="Zhang L."/>
            <person name="Thornton R."/>
            <person name="Coyle M."/>
            <person name="Francisco L."/>
            <person name="Jackson L."/>
            <person name="Javaid M."/>
            <person name="Korchina V."/>
            <person name="Kovar C."/>
            <person name="Mata R."/>
            <person name="Mathew T."/>
            <person name="Ngo R."/>
            <person name="Nguyen L."/>
            <person name="Nguyen N."/>
            <person name="Okwuonu G."/>
            <person name="Ongeri F."/>
            <person name="Pham C."/>
            <person name="Simmons D."/>
            <person name="Wilczek-Boney K."/>
            <person name="Hale W."/>
            <person name="Jakkamsetti A."/>
            <person name="Pham P."/>
            <person name="Ruth R."/>
            <person name="San Lucas F."/>
            <person name="Warren J."/>
            <person name="Zhang J."/>
            <person name="Zhao Z."/>
            <person name="Zhou C."/>
            <person name="Zhu D."/>
            <person name="Lee S."/>
            <person name="Bess C."/>
            <person name="Blankenburg K."/>
            <person name="Forbes L."/>
            <person name="Fu Q."/>
            <person name="Gubbala S."/>
            <person name="Hirani K."/>
            <person name="Jayaseelan J.C."/>
            <person name="Lara F."/>
            <person name="Munidasa M."/>
            <person name="Palculict T."/>
            <person name="Patil S."/>
            <person name="Pu L.-L."/>
            <person name="Saada N."/>
            <person name="Tang L."/>
            <person name="Weissenberger G."/>
            <person name="Zhu Y."/>
            <person name="Hemphill L."/>
            <person name="Shang Y."/>
            <person name="Youmans B."/>
            <person name="Ayvaz T."/>
            <person name="Ross M."/>
            <person name="Santibanez J."/>
            <person name="Aqrawi P."/>
            <person name="Gross S."/>
            <person name="Joshi V."/>
            <person name="Fowler G."/>
            <person name="Nazareth L."/>
            <person name="Reid J."/>
            <person name="Worley K."/>
            <person name="Petrosino J."/>
            <person name="Highlander S."/>
            <person name="Gibbs R."/>
        </authorList>
    </citation>
    <scope>NUCLEOTIDE SEQUENCE [LARGE SCALE GENOMIC DNA]</scope>
    <source>
        <strain evidence="1 2">ATCC 33394</strain>
    </source>
</reference>
<evidence type="ECO:0000313" key="2">
    <source>
        <dbReference type="Proteomes" id="UP000004088"/>
    </source>
</evidence>
<protein>
    <submittedName>
        <fullName evidence="1">Uncharacterized protein</fullName>
    </submittedName>
</protein>
<name>F0F1C3_9NEIS</name>
<evidence type="ECO:0000313" key="1">
    <source>
        <dbReference type="EMBL" id="EGC16711.1"/>
    </source>
</evidence>
<dbReference type="EMBL" id="AEWV01000039">
    <property type="protein sequence ID" value="EGC16711.1"/>
    <property type="molecule type" value="Genomic_DNA"/>
</dbReference>
<comment type="caution">
    <text evidence="1">The sequence shown here is derived from an EMBL/GenBank/DDBJ whole genome shotgun (WGS) entry which is preliminary data.</text>
</comment>
<dbReference type="AlphaFoldDB" id="F0F1C3"/>
<organism evidence="1 2">
    <name type="scientific">Kingella denitrificans ATCC 33394</name>
    <dbReference type="NCBI Taxonomy" id="888741"/>
    <lineage>
        <taxon>Bacteria</taxon>
        <taxon>Pseudomonadati</taxon>
        <taxon>Pseudomonadota</taxon>
        <taxon>Betaproteobacteria</taxon>
        <taxon>Neisseriales</taxon>
        <taxon>Neisseriaceae</taxon>
        <taxon>Kingella</taxon>
    </lineage>
</organism>
<gene>
    <name evidence="1" type="ORF">HMPREF9098_1908</name>
</gene>
<dbReference type="Proteomes" id="UP000004088">
    <property type="component" value="Unassembled WGS sequence"/>
</dbReference>
<keyword evidence="2" id="KW-1185">Reference proteome</keyword>
<dbReference type="HOGENOM" id="CLU_3271373_0_0_4"/>